<dbReference type="GO" id="GO:0016020">
    <property type="term" value="C:membrane"/>
    <property type="evidence" value="ECO:0007669"/>
    <property type="project" value="UniProtKB-SubCell"/>
</dbReference>
<feature type="transmembrane region" description="Helical" evidence="8">
    <location>
        <begin position="360"/>
        <end position="379"/>
    </location>
</feature>
<feature type="transmembrane region" description="Helical" evidence="8">
    <location>
        <begin position="265"/>
        <end position="286"/>
    </location>
</feature>
<dbReference type="InterPro" id="IPR003663">
    <property type="entry name" value="Sugar/inositol_transpt"/>
</dbReference>
<dbReference type="InterPro" id="IPR005828">
    <property type="entry name" value="MFS_sugar_transport-like"/>
</dbReference>
<comment type="subcellular location">
    <subcellularLocation>
        <location evidence="1">Membrane</location>
        <topology evidence="1">Multi-pass membrane protein</topology>
    </subcellularLocation>
</comment>
<name>A0A8H7BP94_9FUNG</name>
<keyword evidence="6 8" id="KW-0472">Membrane</keyword>
<proteinExistence type="inferred from homology"/>
<keyword evidence="4 8" id="KW-0812">Transmembrane</keyword>
<organism evidence="10 11">
    <name type="scientific">Apophysomyces ossiformis</name>
    <dbReference type="NCBI Taxonomy" id="679940"/>
    <lineage>
        <taxon>Eukaryota</taxon>
        <taxon>Fungi</taxon>
        <taxon>Fungi incertae sedis</taxon>
        <taxon>Mucoromycota</taxon>
        <taxon>Mucoromycotina</taxon>
        <taxon>Mucoromycetes</taxon>
        <taxon>Mucorales</taxon>
        <taxon>Mucorineae</taxon>
        <taxon>Mucoraceae</taxon>
        <taxon>Apophysomyces</taxon>
    </lineage>
</organism>
<feature type="transmembrane region" description="Helical" evidence="8">
    <location>
        <begin position="109"/>
        <end position="125"/>
    </location>
</feature>
<feature type="transmembrane region" description="Helical" evidence="8">
    <location>
        <begin position="145"/>
        <end position="162"/>
    </location>
</feature>
<dbReference type="PROSITE" id="PS50850">
    <property type="entry name" value="MFS"/>
    <property type="match status" value="1"/>
</dbReference>
<dbReference type="EMBL" id="JABAYA010000061">
    <property type="protein sequence ID" value="KAF7727264.1"/>
    <property type="molecule type" value="Genomic_DNA"/>
</dbReference>
<evidence type="ECO:0000256" key="1">
    <source>
        <dbReference type="ARBA" id="ARBA00004141"/>
    </source>
</evidence>
<evidence type="ECO:0000256" key="6">
    <source>
        <dbReference type="ARBA" id="ARBA00023136"/>
    </source>
</evidence>
<evidence type="ECO:0000256" key="5">
    <source>
        <dbReference type="ARBA" id="ARBA00022989"/>
    </source>
</evidence>
<dbReference type="OrthoDB" id="4142200at2759"/>
<dbReference type="NCBIfam" id="TIGR00879">
    <property type="entry name" value="SP"/>
    <property type="match status" value="1"/>
</dbReference>
<evidence type="ECO:0000313" key="10">
    <source>
        <dbReference type="EMBL" id="KAF7727264.1"/>
    </source>
</evidence>
<evidence type="ECO:0000256" key="2">
    <source>
        <dbReference type="ARBA" id="ARBA00010992"/>
    </source>
</evidence>
<dbReference type="Proteomes" id="UP000605846">
    <property type="component" value="Unassembled WGS sequence"/>
</dbReference>
<dbReference type="PRINTS" id="PR00171">
    <property type="entry name" value="SUGRTRNSPORT"/>
</dbReference>
<dbReference type="SUPFAM" id="SSF103473">
    <property type="entry name" value="MFS general substrate transporter"/>
    <property type="match status" value="1"/>
</dbReference>
<dbReference type="InterPro" id="IPR005829">
    <property type="entry name" value="Sugar_transporter_CS"/>
</dbReference>
<feature type="transmembrane region" description="Helical" evidence="8">
    <location>
        <begin position="51"/>
        <end position="71"/>
    </location>
</feature>
<dbReference type="PROSITE" id="PS00216">
    <property type="entry name" value="SUGAR_TRANSPORT_1"/>
    <property type="match status" value="2"/>
</dbReference>
<dbReference type="InterPro" id="IPR036259">
    <property type="entry name" value="MFS_trans_sf"/>
</dbReference>
<dbReference type="FunFam" id="1.20.1250.20:FF:000134">
    <property type="entry name" value="MFS sugar transporter protein"/>
    <property type="match status" value="1"/>
</dbReference>
<protein>
    <recommendedName>
        <fullName evidence="9">Major facilitator superfamily (MFS) profile domain-containing protein</fullName>
    </recommendedName>
</protein>
<feature type="transmembrane region" description="Helical" evidence="8">
    <location>
        <begin position="318"/>
        <end position="348"/>
    </location>
</feature>
<feature type="transmembrane region" description="Helical" evidence="8">
    <location>
        <begin position="228"/>
        <end position="250"/>
    </location>
</feature>
<evidence type="ECO:0000256" key="7">
    <source>
        <dbReference type="RuleBase" id="RU003346"/>
    </source>
</evidence>
<comment type="caution">
    <text evidence="10">The sequence shown here is derived from an EMBL/GenBank/DDBJ whole genome shotgun (WGS) entry which is preliminary data.</text>
</comment>
<accession>A0A8H7BP94</accession>
<feature type="domain" description="Major facilitator superfamily (MFS) profile" evidence="9">
    <location>
        <begin position="1"/>
        <end position="413"/>
    </location>
</feature>
<keyword evidence="11" id="KW-1185">Reference proteome</keyword>
<dbReference type="PROSITE" id="PS00217">
    <property type="entry name" value="SUGAR_TRANSPORT_2"/>
    <property type="match status" value="1"/>
</dbReference>
<comment type="similarity">
    <text evidence="2 7">Belongs to the major facilitator superfamily. Sugar transporter (TC 2.A.1.1) family.</text>
</comment>
<feature type="transmembrane region" description="Helical" evidence="8">
    <location>
        <begin position="20"/>
        <end position="39"/>
    </location>
</feature>
<evidence type="ECO:0000256" key="3">
    <source>
        <dbReference type="ARBA" id="ARBA00022448"/>
    </source>
</evidence>
<dbReference type="GO" id="GO:0005351">
    <property type="term" value="F:carbohydrate:proton symporter activity"/>
    <property type="evidence" value="ECO:0007669"/>
    <property type="project" value="TreeGrafter"/>
</dbReference>
<evidence type="ECO:0000259" key="9">
    <source>
        <dbReference type="PROSITE" id="PS50850"/>
    </source>
</evidence>
<evidence type="ECO:0000313" key="11">
    <source>
        <dbReference type="Proteomes" id="UP000605846"/>
    </source>
</evidence>
<gene>
    <name evidence="10" type="ORF">EC973_007877</name>
</gene>
<feature type="transmembrane region" description="Helical" evidence="8">
    <location>
        <begin position="77"/>
        <end position="97"/>
    </location>
</feature>
<feature type="transmembrane region" description="Helical" evidence="8">
    <location>
        <begin position="391"/>
        <end position="410"/>
    </location>
</feature>
<dbReference type="AlphaFoldDB" id="A0A8H7BP94"/>
<evidence type="ECO:0000256" key="4">
    <source>
        <dbReference type="ARBA" id="ARBA00022692"/>
    </source>
</evidence>
<dbReference type="PANTHER" id="PTHR48022">
    <property type="entry name" value="PLASTIDIC GLUCOSE TRANSPORTER 4"/>
    <property type="match status" value="1"/>
</dbReference>
<keyword evidence="5 8" id="KW-1133">Transmembrane helix</keyword>
<dbReference type="Gene3D" id="1.20.1250.20">
    <property type="entry name" value="MFS general substrate transporter like domains"/>
    <property type="match status" value="1"/>
</dbReference>
<dbReference type="Pfam" id="PF00083">
    <property type="entry name" value="Sugar_tr"/>
    <property type="match status" value="1"/>
</dbReference>
<dbReference type="PANTHER" id="PTHR48022:SF73">
    <property type="entry name" value="METABOLITE TRANSPORT PROTEIN YDL199C-RELATED"/>
    <property type="match status" value="1"/>
</dbReference>
<dbReference type="InterPro" id="IPR020846">
    <property type="entry name" value="MFS_dom"/>
</dbReference>
<sequence>MSGILVNDYWLSDFKYPNATMKGLVVAIFELGAWVTAYPTSWFMDRYGRRWTILLGSLIFIIGGILQTASYKFVEIMLGRLISGFGIGFLSTVLPVYTAELSRAHNRGTVTVLGMSINMLGYTASEFIDYGFSFVNNDWSYRGPLLLQCVFALILAVGTLALPESPRYLVSKEKDEQALKTLSDMHGKELSHPDVQREHEEISNAIAYERTLGDATWMEMFTTYRKRSFIAIAVQALGQLSGINIVTYYAPTMYAAVLGPGRQTILFAGFTALAYFGGALIAAVLVDRAGRRPLFMSGSALMIIWLVMMAVFNKVDLGLTSAILVIAFTMIYVCTFGITWACVDWLYPAEIFPFRTRAKGMSLAVSSNWLCNFAVGLWTPPLLERIGWGTYVFYAAWNLVALAVVYFTFVETKGKSLEEIDEMFGDVSHATANEFLEKPSEASVDSKSKEEKV</sequence>
<evidence type="ECO:0000256" key="8">
    <source>
        <dbReference type="SAM" id="Phobius"/>
    </source>
</evidence>
<dbReference type="InterPro" id="IPR050360">
    <property type="entry name" value="MFS_Sugar_Transporters"/>
</dbReference>
<feature type="transmembrane region" description="Helical" evidence="8">
    <location>
        <begin position="293"/>
        <end position="312"/>
    </location>
</feature>
<reference evidence="10" key="1">
    <citation type="submission" date="2020-01" db="EMBL/GenBank/DDBJ databases">
        <title>Genome Sequencing of Three Apophysomyces-Like Fungal Strains Confirms a Novel Fungal Genus in the Mucoromycota with divergent Burkholderia-like Endosymbiotic Bacteria.</title>
        <authorList>
            <person name="Stajich J.E."/>
            <person name="Macias A.M."/>
            <person name="Carter-House D."/>
            <person name="Lovett B."/>
            <person name="Kasson L.R."/>
            <person name="Berry K."/>
            <person name="Grigoriev I."/>
            <person name="Chang Y."/>
            <person name="Spatafora J."/>
            <person name="Kasson M.T."/>
        </authorList>
    </citation>
    <scope>NUCLEOTIDE SEQUENCE</scope>
    <source>
        <strain evidence="10">NRRL A-21654</strain>
    </source>
</reference>
<keyword evidence="3 7" id="KW-0813">Transport</keyword>